<dbReference type="Proteomes" id="UP000467840">
    <property type="component" value="Chromosome 12"/>
</dbReference>
<name>A0A6A6K468_HEVBR</name>
<dbReference type="Pfam" id="PF01094">
    <property type="entry name" value="ANF_receptor"/>
    <property type="match status" value="1"/>
</dbReference>
<dbReference type="GO" id="GO:0016020">
    <property type="term" value="C:membrane"/>
    <property type="evidence" value="ECO:0007669"/>
    <property type="project" value="UniProtKB-SubCell"/>
</dbReference>
<evidence type="ECO:0000256" key="3">
    <source>
        <dbReference type="ARBA" id="ARBA00022989"/>
    </source>
</evidence>
<dbReference type="Gene3D" id="3.40.50.2300">
    <property type="match status" value="1"/>
</dbReference>
<dbReference type="InterPro" id="IPR001828">
    <property type="entry name" value="ANF_lig-bd_rcpt"/>
</dbReference>
<comment type="subcellular location">
    <subcellularLocation>
        <location evidence="1">Membrane</location>
    </subcellularLocation>
</comment>
<keyword evidence="4" id="KW-0472">Membrane</keyword>
<evidence type="ECO:0000313" key="6">
    <source>
        <dbReference type="EMBL" id="KAF2283570.1"/>
    </source>
</evidence>
<keyword evidence="2" id="KW-0812">Transmembrane</keyword>
<evidence type="ECO:0000256" key="2">
    <source>
        <dbReference type="ARBA" id="ARBA00022692"/>
    </source>
</evidence>
<feature type="domain" description="Receptor ligand binding region" evidence="5">
    <location>
        <begin position="41"/>
        <end position="140"/>
    </location>
</feature>
<comment type="caution">
    <text evidence="6">The sequence shown here is derived from an EMBL/GenBank/DDBJ whole genome shotgun (WGS) entry which is preliminary data.</text>
</comment>
<evidence type="ECO:0000313" key="7">
    <source>
        <dbReference type="Proteomes" id="UP000467840"/>
    </source>
</evidence>
<evidence type="ECO:0000256" key="1">
    <source>
        <dbReference type="ARBA" id="ARBA00004370"/>
    </source>
</evidence>
<proteinExistence type="predicted"/>
<sequence>MTPSLGFRLFVDAREVGMMSEGYVWIITDGMTDYLRSLTPLKENPSIVDAELNIYGLLAYDAAIALALAIEDVGTVNFGLRKANVSGNHSTYLATLGISPNGPKIPQALSNTSFKGLTGDYLFVNRQLPTSAFQIVNVIGDGERELGFWTPEMDLSKN</sequence>
<dbReference type="PANTHER" id="PTHR34836:SF1">
    <property type="entry name" value="OS09G0428600 PROTEIN"/>
    <property type="match status" value="1"/>
</dbReference>
<dbReference type="EMBL" id="JAAGAX010000018">
    <property type="protein sequence ID" value="KAF2283570.1"/>
    <property type="molecule type" value="Genomic_DNA"/>
</dbReference>
<accession>A0A6A6K468</accession>
<dbReference type="InterPro" id="IPR015683">
    <property type="entry name" value="Ionotropic_Glu_rcpt"/>
</dbReference>
<dbReference type="PANTHER" id="PTHR34836">
    <property type="entry name" value="OS06G0188250 PROTEIN"/>
    <property type="match status" value="1"/>
</dbReference>
<evidence type="ECO:0000259" key="5">
    <source>
        <dbReference type="Pfam" id="PF01094"/>
    </source>
</evidence>
<keyword evidence="3" id="KW-1133">Transmembrane helix</keyword>
<protein>
    <recommendedName>
        <fullName evidence="5">Receptor ligand binding region domain-containing protein</fullName>
    </recommendedName>
</protein>
<reference evidence="6 7" key="1">
    <citation type="journal article" date="2020" name="Mol. Plant">
        <title>The Chromosome-Based Rubber Tree Genome Provides New Insights into Spurge Genome Evolution and Rubber Biosynthesis.</title>
        <authorList>
            <person name="Liu J."/>
            <person name="Shi C."/>
            <person name="Shi C.C."/>
            <person name="Li W."/>
            <person name="Zhang Q.J."/>
            <person name="Zhang Y."/>
            <person name="Li K."/>
            <person name="Lu H.F."/>
            <person name="Shi C."/>
            <person name="Zhu S.T."/>
            <person name="Xiao Z.Y."/>
            <person name="Nan H."/>
            <person name="Yue Y."/>
            <person name="Zhu X.G."/>
            <person name="Wu Y."/>
            <person name="Hong X.N."/>
            <person name="Fan G.Y."/>
            <person name="Tong Y."/>
            <person name="Zhang D."/>
            <person name="Mao C.L."/>
            <person name="Liu Y.L."/>
            <person name="Hao S.J."/>
            <person name="Liu W.Q."/>
            <person name="Lv M.Q."/>
            <person name="Zhang H.B."/>
            <person name="Liu Y."/>
            <person name="Hu-Tang G.R."/>
            <person name="Wang J.P."/>
            <person name="Wang J.H."/>
            <person name="Sun Y.H."/>
            <person name="Ni S.B."/>
            <person name="Chen W.B."/>
            <person name="Zhang X.C."/>
            <person name="Jiao Y.N."/>
            <person name="Eichler E.E."/>
            <person name="Li G.H."/>
            <person name="Liu X."/>
            <person name="Gao L.Z."/>
        </authorList>
    </citation>
    <scope>NUCLEOTIDE SEQUENCE [LARGE SCALE GENOMIC DNA]</scope>
    <source>
        <strain evidence="7">cv. GT1</strain>
        <tissue evidence="6">Leaf</tissue>
    </source>
</reference>
<gene>
    <name evidence="6" type="ORF">GH714_012025</name>
</gene>
<dbReference type="SUPFAM" id="SSF53822">
    <property type="entry name" value="Periplasmic binding protein-like I"/>
    <property type="match status" value="1"/>
</dbReference>
<dbReference type="AlphaFoldDB" id="A0A6A6K468"/>
<organism evidence="6 7">
    <name type="scientific">Hevea brasiliensis</name>
    <name type="common">Para rubber tree</name>
    <name type="synonym">Siphonia brasiliensis</name>
    <dbReference type="NCBI Taxonomy" id="3981"/>
    <lineage>
        <taxon>Eukaryota</taxon>
        <taxon>Viridiplantae</taxon>
        <taxon>Streptophyta</taxon>
        <taxon>Embryophyta</taxon>
        <taxon>Tracheophyta</taxon>
        <taxon>Spermatophyta</taxon>
        <taxon>Magnoliopsida</taxon>
        <taxon>eudicotyledons</taxon>
        <taxon>Gunneridae</taxon>
        <taxon>Pentapetalae</taxon>
        <taxon>rosids</taxon>
        <taxon>fabids</taxon>
        <taxon>Malpighiales</taxon>
        <taxon>Euphorbiaceae</taxon>
        <taxon>Crotonoideae</taxon>
        <taxon>Micrandreae</taxon>
        <taxon>Hevea</taxon>
    </lineage>
</organism>
<dbReference type="InterPro" id="IPR028082">
    <property type="entry name" value="Peripla_BP_I"/>
</dbReference>
<evidence type="ECO:0000256" key="4">
    <source>
        <dbReference type="ARBA" id="ARBA00023136"/>
    </source>
</evidence>
<keyword evidence="7" id="KW-1185">Reference proteome</keyword>